<keyword evidence="2" id="KW-1185">Reference proteome</keyword>
<name>A0ACC0DCK5_9PEZI</name>
<evidence type="ECO:0000313" key="1">
    <source>
        <dbReference type="EMBL" id="KAI6090297.1"/>
    </source>
</evidence>
<accession>A0ACC0DCK5</accession>
<gene>
    <name evidence="1" type="ORF">F4821DRAFT_256012</name>
</gene>
<dbReference type="EMBL" id="MU394291">
    <property type="protein sequence ID" value="KAI6090297.1"/>
    <property type="molecule type" value="Genomic_DNA"/>
</dbReference>
<evidence type="ECO:0000313" key="2">
    <source>
        <dbReference type="Proteomes" id="UP001497680"/>
    </source>
</evidence>
<protein>
    <submittedName>
        <fullName evidence="1">Uncharacterized protein</fullName>
    </submittedName>
</protein>
<proteinExistence type="predicted"/>
<dbReference type="Proteomes" id="UP001497680">
    <property type="component" value="Unassembled WGS sequence"/>
</dbReference>
<organism evidence="1 2">
    <name type="scientific">Hypoxylon rubiginosum</name>
    <dbReference type="NCBI Taxonomy" id="110542"/>
    <lineage>
        <taxon>Eukaryota</taxon>
        <taxon>Fungi</taxon>
        <taxon>Dikarya</taxon>
        <taxon>Ascomycota</taxon>
        <taxon>Pezizomycotina</taxon>
        <taxon>Sordariomycetes</taxon>
        <taxon>Xylariomycetidae</taxon>
        <taxon>Xylariales</taxon>
        <taxon>Hypoxylaceae</taxon>
        <taxon>Hypoxylon</taxon>
    </lineage>
</organism>
<comment type="caution">
    <text evidence="1">The sequence shown here is derived from an EMBL/GenBank/DDBJ whole genome shotgun (WGS) entry which is preliminary data.</text>
</comment>
<reference evidence="1 2" key="1">
    <citation type="journal article" date="2022" name="New Phytol.">
        <title>Ecological generalism drives hyperdiversity of secondary metabolite gene clusters in xylarialean endophytes.</title>
        <authorList>
            <person name="Franco M.E.E."/>
            <person name="Wisecaver J.H."/>
            <person name="Arnold A.E."/>
            <person name="Ju Y.M."/>
            <person name="Slot J.C."/>
            <person name="Ahrendt S."/>
            <person name="Moore L.P."/>
            <person name="Eastman K.E."/>
            <person name="Scott K."/>
            <person name="Konkel Z."/>
            <person name="Mondo S.J."/>
            <person name="Kuo A."/>
            <person name="Hayes R.D."/>
            <person name="Haridas S."/>
            <person name="Andreopoulos B."/>
            <person name="Riley R."/>
            <person name="LaButti K."/>
            <person name="Pangilinan J."/>
            <person name="Lipzen A."/>
            <person name="Amirebrahimi M."/>
            <person name="Yan J."/>
            <person name="Adam C."/>
            <person name="Keymanesh K."/>
            <person name="Ng V."/>
            <person name="Louie K."/>
            <person name="Northen T."/>
            <person name="Drula E."/>
            <person name="Henrissat B."/>
            <person name="Hsieh H.M."/>
            <person name="Youens-Clark K."/>
            <person name="Lutzoni F."/>
            <person name="Miadlikowska J."/>
            <person name="Eastwood D.C."/>
            <person name="Hamelin R.C."/>
            <person name="Grigoriev I.V."/>
            <person name="U'Ren J.M."/>
        </authorList>
    </citation>
    <scope>NUCLEOTIDE SEQUENCE [LARGE SCALE GENOMIC DNA]</scope>
    <source>
        <strain evidence="1 2">ER1909</strain>
    </source>
</reference>
<sequence>MEPEDKQIRIQEPEGSPEKSMEKLIKSSELNAQAFLSCVDALQKFTIDIKGQGYSIGNVEALVEKEENLSTPVKDDSRFPILYRVVHSDSPPESNGSLVSRLSVPPGQMFKDVSKEMGREYIEDHSYYDNKCPTPFISMTSDPLRALSLALGINHDKTDVSIIMIRSSMMSRGTYGSCNEWRIQCGLDSKPIYNTEFLAWGMVPAKSIRCRVARLHIIESGLLKFMPSAPRLGARLRTLDLRLDLKNNLILFCQSIPEIAASLSSLPGMDSSNLEIVELFKFLLGRAAGYKMEKEDINIEDFEREYDMEIQEFYQEIQTFTLTTQMELLHLPSSTTSDMKRKTVVRETLLT</sequence>